<organism evidence="3 4">
    <name type="scientific">Xenopus laevis</name>
    <name type="common">African clawed frog</name>
    <dbReference type="NCBI Taxonomy" id="8355"/>
    <lineage>
        <taxon>Eukaryota</taxon>
        <taxon>Metazoa</taxon>
        <taxon>Chordata</taxon>
        <taxon>Craniata</taxon>
        <taxon>Vertebrata</taxon>
        <taxon>Euteleostomi</taxon>
        <taxon>Amphibia</taxon>
        <taxon>Batrachia</taxon>
        <taxon>Anura</taxon>
        <taxon>Pipoidea</taxon>
        <taxon>Pipidae</taxon>
        <taxon>Xenopodinae</taxon>
        <taxon>Xenopus</taxon>
        <taxon>Xenopus</taxon>
    </lineage>
</organism>
<proteinExistence type="inferred from homology"/>
<dbReference type="GO" id="GO:0032545">
    <property type="term" value="C:CURI complex"/>
    <property type="evidence" value="ECO:0007669"/>
    <property type="project" value="TreeGrafter"/>
</dbReference>
<dbReference type="Proteomes" id="UP000186698">
    <property type="component" value="Chromosome 1S"/>
</dbReference>
<dbReference type="OrthoDB" id="10251401at2759"/>
<sequence>MVSYMKSMLSSEQSLRSPRPILHQQHPAFGVTSRMAKRWIQSQLLGDVCVCGPPGGTSVPPPAPTLPQLCPDWLPEVPAPSGYLRLEEQPPHRKSEWRAEGAEYTEIQNDFISARAQLPVMFIATPKDKKDSVWTKNQPTAQEAYGEFALFFHDLHGGDVIGVLWKPSSFEPQPLKTTNVKGRVMDNKSDNPLLVPNAEAFIQDFEILGEGLVASVEAQTERWNI</sequence>
<protein>
    <recommendedName>
        <fullName evidence="1">Nucleolar protein 6</fullName>
    </recommendedName>
</protein>
<dbReference type="KEGG" id="xla:108707357"/>
<dbReference type="AlphaFoldDB" id="A0A8J1M4I5"/>
<evidence type="ECO:0000313" key="4">
    <source>
        <dbReference type="RefSeq" id="XP_041436609.1"/>
    </source>
</evidence>
<reference evidence="4 5" key="1">
    <citation type="submission" date="2025-04" db="UniProtKB">
        <authorList>
            <consortium name="RefSeq"/>
        </authorList>
    </citation>
    <scope>IDENTIFICATION</scope>
    <source>
        <strain evidence="4 5">J_2021</strain>
        <tissue evidence="4 5">Erythrocytes</tissue>
    </source>
</reference>
<dbReference type="RefSeq" id="XP_041436610.1">
    <property type="nucleotide sequence ID" value="XM_041580676.1"/>
</dbReference>
<dbReference type="GO" id="GO:0034456">
    <property type="term" value="C:UTP-C complex"/>
    <property type="evidence" value="ECO:0007669"/>
    <property type="project" value="TreeGrafter"/>
</dbReference>
<dbReference type="Gene3D" id="3.30.70.3030">
    <property type="match status" value="1"/>
</dbReference>
<keyword evidence="3" id="KW-1185">Reference proteome</keyword>
<evidence type="ECO:0000259" key="2">
    <source>
        <dbReference type="Pfam" id="PF17407"/>
    </source>
</evidence>
<dbReference type="InterPro" id="IPR035371">
    <property type="entry name" value="Nrap_D6"/>
</dbReference>
<gene>
    <name evidence="4 5" type="primary">LOC108707357</name>
</gene>
<dbReference type="CTD" id="108707357"/>
<evidence type="ECO:0000256" key="1">
    <source>
        <dbReference type="RuleBase" id="RU364032"/>
    </source>
</evidence>
<dbReference type="GO" id="GO:0006364">
    <property type="term" value="P:rRNA processing"/>
    <property type="evidence" value="ECO:0007669"/>
    <property type="project" value="TreeGrafter"/>
</dbReference>
<dbReference type="InterPro" id="IPR005554">
    <property type="entry name" value="NOL6/Upt22"/>
</dbReference>
<dbReference type="GO" id="GO:0032040">
    <property type="term" value="C:small-subunit processome"/>
    <property type="evidence" value="ECO:0007669"/>
    <property type="project" value="TreeGrafter"/>
</dbReference>
<keyword evidence="1" id="KW-0539">Nucleus</keyword>
<evidence type="ECO:0000313" key="5">
    <source>
        <dbReference type="RefSeq" id="XP_041436610.1"/>
    </source>
</evidence>
<dbReference type="PANTHER" id="PTHR17972">
    <property type="entry name" value="NUCLEOLAR RNA-ASSOCIATED PROTEIN"/>
    <property type="match status" value="1"/>
</dbReference>
<dbReference type="RefSeq" id="XP_041436609.1">
    <property type="nucleotide sequence ID" value="XM_041580675.1"/>
</dbReference>
<feature type="domain" description="Nrap protein" evidence="2">
    <location>
        <begin position="142"/>
        <end position="216"/>
    </location>
</feature>
<dbReference type="PANTHER" id="PTHR17972:SF0">
    <property type="entry name" value="NUCLEOLAR PROTEIN 6"/>
    <property type="match status" value="1"/>
</dbReference>
<comment type="subcellular location">
    <subcellularLocation>
        <location evidence="1">Nucleus</location>
        <location evidence="1">Nucleolus</location>
    </subcellularLocation>
</comment>
<comment type="similarity">
    <text evidence="1">Belongs to the NRAP family.</text>
</comment>
<name>A0A8J1M4I5_XENLA</name>
<dbReference type="GO" id="GO:0006409">
    <property type="term" value="P:tRNA export from nucleus"/>
    <property type="evidence" value="ECO:0007669"/>
    <property type="project" value="TreeGrafter"/>
</dbReference>
<dbReference type="GeneID" id="108707357"/>
<dbReference type="Pfam" id="PF17407">
    <property type="entry name" value="Nrap_D6"/>
    <property type="match status" value="1"/>
</dbReference>
<dbReference type="GO" id="GO:0003723">
    <property type="term" value="F:RNA binding"/>
    <property type="evidence" value="ECO:0007669"/>
    <property type="project" value="UniProtKB-KW"/>
</dbReference>
<keyword evidence="1" id="KW-0694">RNA-binding</keyword>
<accession>A0A8J1M4I5</accession>
<evidence type="ECO:0000313" key="3">
    <source>
        <dbReference type="Proteomes" id="UP000186698"/>
    </source>
</evidence>